<dbReference type="InterPro" id="IPR001387">
    <property type="entry name" value="Cro/C1-type_HTH"/>
</dbReference>
<evidence type="ECO:0000313" key="3">
    <source>
        <dbReference type="EMBL" id="MFD2585689.1"/>
    </source>
</evidence>
<dbReference type="Proteomes" id="UP001597526">
    <property type="component" value="Unassembled WGS sequence"/>
</dbReference>
<dbReference type="EMBL" id="JBHULB010000005">
    <property type="protein sequence ID" value="MFD2585689.1"/>
    <property type="molecule type" value="Genomic_DNA"/>
</dbReference>
<dbReference type="InterPro" id="IPR010982">
    <property type="entry name" value="Lambda_DNA-bd_dom_sf"/>
</dbReference>
<dbReference type="Pfam" id="PF01381">
    <property type="entry name" value="HTH_3"/>
    <property type="match status" value="1"/>
</dbReference>
<dbReference type="SUPFAM" id="SSF47413">
    <property type="entry name" value="lambda repressor-like DNA-binding domains"/>
    <property type="match status" value="1"/>
</dbReference>
<keyword evidence="4" id="KW-1185">Reference proteome</keyword>
<dbReference type="PROSITE" id="PS50943">
    <property type="entry name" value="HTH_CROC1"/>
    <property type="match status" value="1"/>
</dbReference>
<evidence type="ECO:0000313" key="4">
    <source>
        <dbReference type="Proteomes" id="UP001597526"/>
    </source>
</evidence>
<sequence>MNSEISNRLQKVISHFELTSAKFADAIAVPRSSVSHILNNRNKPSLDFILKIIKVYPEIDLYWLLQGKGDFPSPSQRKNQSLPSKIETLSNKSSNTTKEPEKLSSNSQKEINKVVIFYKDGTFESYNPNK</sequence>
<protein>
    <submittedName>
        <fullName evidence="3">Helix-turn-helix transcriptional regulator</fullName>
    </submittedName>
</protein>
<dbReference type="RefSeq" id="WP_377765130.1">
    <property type="nucleotide sequence ID" value="NZ_JBHULB010000005.1"/>
</dbReference>
<feature type="domain" description="HTH cro/C1-type" evidence="2">
    <location>
        <begin position="18"/>
        <end position="64"/>
    </location>
</feature>
<reference evidence="4" key="1">
    <citation type="journal article" date="2019" name="Int. J. Syst. Evol. Microbiol.">
        <title>The Global Catalogue of Microorganisms (GCM) 10K type strain sequencing project: providing services to taxonomists for standard genome sequencing and annotation.</title>
        <authorList>
            <consortium name="The Broad Institute Genomics Platform"/>
            <consortium name="The Broad Institute Genome Sequencing Center for Infectious Disease"/>
            <person name="Wu L."/>
            <person name="Ma J."/>
        </authorList>
    </citation>
    <scope>NUCLEOTIDE SEQUENCE [LARGE SCALE GENOMIC DNA]</scope>
    <source>
        <strain evidence="4">KCTC 52368</strain>
    </source>
</reference>
<evidence type="ECO:0000259" key="2">
    <source>
        <dbReference type="PROSITE" id="PS50943"/>
    </source>
</evidence>
<gene>
    <name evidence="3" type="ORF">ACFSQJ_02030</name>
</gene>
<comment type="caution">
    <text evidence="3">The sequence shown here is derived from an EMBL/GenBank/DDBJ whole genome shotgun (WGS) entry which is preliminary data.</text>
</comment>
<accession>A0ABW5MRC4</accession>
<evidence type="ECO:0000256" key="1">
    <source>
        <dbReference type="SAM" id="MobiDB-lite"/>
    </source>
</evidence>
<dbReference type="SMART" id="SM00530">
    <property type="entry name" value="HTH_XRE"/>
    <property type="match status" value="1"/>
</dbReference>
<dbReference type="Gene3D" id="1.10.260.40">
    <property type="entry name" value="lambda repressor-like DNA-binding domains"/>
    <property type="match status" value="1"/>
</dbReference>
<feature type="compositionally biased region" description="Polar residues" evidence="1">
    <location>
        <begin position="73"/>
        <end position="107"/>
    </location>
</feature>
<feature type="region of interest" description="Disordered" evidence="1">
    <location>
        <begin position="72"/>
        <end position="107"/>
    </location>
</feature>
<name>A0ABW5MRC4_9FLAO</name>
<organism evidence="3 4">
    <name type="scientific">Croceitalea marina</name>
    <dbReference type="NCBI Taxonomy" id="1775166"/>
    <lineage>
        <taxon>Bacteria</taxon>
        <taxon>Pseudomonadati</taxon>
        <taxon>Bacteroidota</taxon>
        <taxon>Flavobacteriia</taxon>
        <taxon>Flavobacteriales</taxon>
        <taxon>Flavobacteriaceae</taxon>
        <taxon>Croceitalea</taxon>
    </lineage>
</organism>
<proteinExistence type="predicted"/>